<dbReference type="Gene3D" id="3.40.50.980">
    <property type="match status" value="1"/>
</dbReference>
<dbReference type="PANTHER" id="PTHR45527:SF1">
    <property type="entry name" value="FATTY ACID SYNTHASE"/>
    <property type="match status" value="1"/>
</dbReference>
<sequence length="125" mass="13138">AQKIAETSGGAGEFVAMCIPPSALAVISILGIVKAGAAYVPLDVRYPPERLEMLLLESGARLMIKTSQSPEFADNADGIARLDVSDFLTDIDLASPIDFVCTPRTDAAYVMYTSGSTGMPKGVLI</sequence>
<dbReference type="RefSeq" id="XP_007400625.1">
    <property type="nucleotide sequence ID" value="XM_007400563.1"/>
</dbReference>
<accession>K5UM86</accession>
<dbReference type="HOGENOM" id="CLU_2164439_0_0_1"/>
<dbReference type="EMBL" id="JH930478">
    <property type="protein sequence ID" value="EKM50791.1"/>
    <property type="molecule type" value="Genomic_DNA"/>
</dbReference>
<dbReference type="PROSITE" id="PS00455">
    <property type="entry name" value="AMP_BINDING"/>
    <property type="match status" value="1"/>
</dbReference>
<protein>
    <recommendedName>
        <fullName evidence="2">AMP-dependent synthetase/ligase domain-containing protein</fullName>
    </recommendedName>
</protein>
<keyword evidence="1" id="KW-0511">Multifunctional enzyme</keyword>
<dbReference type="InterPro" id="IPR020845">
    <property type="entry name" value="AMP-binding_CS"/>
</dbReference>
<dbReference type="KEGG" id="pco:PHACADRAFT_46121"/>
<dbReference type="InterPro" id="IPR020459">
    <property type="entry name" value="AMP-binding"/>
</dbReference>
<dbReference type="Proteomes" id="UP000008370">
    <property type="component" value="Unassembled WGS sequence"/>
</dbReference>
<dbReference type="GO" id="GO:0005737">
    <property type="term" value="C:cytoplasm"/>
    <property type="evidence" value="ECO:0007669"/>
    <property type="project" value="TreeGrafter"/>
</dbReference>
<dbReference type="AlphaFoldDB" id="K5UM86"/>
<dbReference type="OrthoDB" id="416786at2759"/>
<organism evidence="3 4">
    <name type="scientific">Phanerochaete carnosa (strain HHB-10118-sp)</name>
    <name type="common">White-rot fungus</name>
    <name type="synonym">Peniophora carnosa</name>
    <dbReference type="NCBI Taxonomy" id="650164"/>
    <lineage>
        <taxon>Eukaryota</taxon>
        <taxon>Fungi</taxon>
        <taxon>Dikarya</taxon>
        <taxon>Basidiomycota</taxon>
        <taxon>Agaricomycotina</taxon>
        <taxon>Agaricomycetes</taxon>
        <taxon>Polyporales</taxon>
        <taxon>Phanerochaetaceae</taxon>
        <taxon>Phanerochaete</taxon>
    </lineage>
</organism>
<dbReference type="InterPro" id="IPR000873">
    <property type="entry name" value="AMP-dep_synth/lig_dom"/>
</dbReference>
<name>K5UM86_PHACS</name>
<proteinExistence type="predicted"/>
<feature type="non-terminal residue" evidence="3">
    <location>
        <position position="125"/>
    </location>
</feature>
<dbReference type="GO" id="GO:0044550">
    <property type="term" value="P:secondary metabolite biosynthetic process"/>
    <property type="evidence" value="ECO:0007669"/>
    <property type="project" value="TreeGrafter"/>
</dbReference>
<dbReference type="STRING" id="650164.K5UM86"/>
<dbReference type="PANTHER" id="PTHR45527">
    <property type="entry name" value="NONRIBOSOMAL PEPTIDE SYNTHETASE"/>
    <property type="match status" value="1"/>
</dbReference>
<feature type="non-terminal residue" evidence="3">
    <location>
        <position position="1"/>
    </location>
</feature>
<keyword evidence="4" id="KW-1185">Reference proteome</keyword>
<dbReference type="SUPFAM" id="SSF56801">
    <property type="entry name" value="Acetyl-CoA synthetase-like"/>
    <property type="match status" value="1"/>
</dbReference>
<evidence type="ECO:0000256" key="1">
    <source>
        <dbReference type="ARBA" id="ARBA00023268"/>
    </source>
</evidence>
<feature type="domain" description="AMP-dependent synthetase/ligase" evidence="2">
    <location>
        <begin position="10"/>
        <end position="125"/>
    </location>
</feature>
<dbReference type="GeneID" id="18919888"/>
<evidence type="ECO:0000313" key="3">
    <source>
        <dbReference type="EMBL" id="EKM50791.1"/>
    </source>
</evidence>
<dbReference type="Pfam" id="PF00501">
    <property type="entry name" value="AMP-binding"/>
    <property type="match status" value="1"/>
</dbReference>
<reference evidence="3 4" key="1">
    <citation type="journal article" date="2012" name="BMC Genomics">
        <title>Comparative genomics of the white-rot fungi, Phanerochaete carnosa and P. chrysosporium, to elucidate the genetic basis of the distinct wood types they colonize.</title>
        <authorList>
            <person name="Suzuki H."/>
            <person name="MacDonald J."/>
            <person name="Syed K."/>
            <person name="Salamov A."/>
            <person name="Hori C."/>
            <person name="Aerts A."/>
            <person name="Henrissat B."/>
            <person name="Wiebenga A."/>
            <person name="vanKuyk P.A."/>
            <person name="Barry K."/>
            <person name="Lindquist E."/>
            <person name="LaButti K."/>
            <person name="Lapidus A."/>
            <person name="Lucas S."/>
            <person name="Coutinho P."/>
            <person name="Gong Y."/>
            <person name="Samejima M."/>
            <person name="Mahadevan R."/>
            <person name="Abou-Zaid M."/>
            <person name="de Vries R.P."/>
            <person name="Igarashi K."/>
            <person name="Yadav J.S."/>
            <person name="Grigoriev I.V."/>
            <person name="Master E.R."/>
        </authorList>
    </citation>
    <scope>NUCLEOTIDE SEQUENCE [LARGE SCALE GENOMIC DNA]</scope>
    <source>
        <strain evidence="3 4">HHB-10118-sp</strain>
    </source>
</reference>
<evidence type="ECO:0000313" key="4">
    <source>
        <dbReference type="Proteomes" id="UP000008370"/>
    </source>
</evidence>
<dbReference type="PRINTS" id="PR00154">
    <property type="entry name" value="AMPBINDING"/>
</dbReference>
<dbReference type="InParanoid" id="K5UM86"/>
<dbReference type="GO" id="GO:0031177">
    <property type="term" value="F:phosphopantetheine binding"/>
    <property type="evidence" value="ECO:0007669"/>
    <property type="project" value="TreeGrafter"/>
</dbReference>
<dbReference type="GO" id="GO:0043041">
    <property type="term" value="P:amino acid activation for nonribosomal peptide biosynthetic process"/>
    <property type="evidence" value="ECO:0007669"/>
    <property type="project" value="TreeGrafter"/>
</dbReference>
<evidence type="ECO:0000259" key="2">
    <source>
        <dbReference type="Pfam" id="PF00501"/>
    </source>
</evidence>
<gene>
    <name evidence="3" type="ORF">PHACADRAFT_46121</name>
</gene>